<reference evidence="14" key="1">
    <citation type="submission" date="2020-04" db="EMBL/GenBank/DDBJ databases">
        <authorList>
            <person name="Alioto T."/>
            <person name="Alioto T."/>
            <person name="Gomez Garrido J."/>
        </authorList>
    </citation>
    <scope>NUCLEOTIDE SEQUENCE</scope>
    <source>
        <strain evidence="14">A484AB</strain>
    </source>
</reference>
<keyword evidence="6" id="KW-0378">Hydrolase</keyword>
<keyword evidence="15" id="KW-1185">Reference proteome</keyword>
<dbReference type="GO" id="GO:0032574">
    <property type="term" value="F:5'-3' RNA helicase activity"/>
    <property type="evidence" value="ECO:0007669"/>
    <property type="project" value="InterPro"/>
</dbReference>
<dbReference type="Proteomes" id="UP001152795">
    <property type="component" value="Unassembled WGS sequence"/>
</dbReference>
<keyword evidence="9" id="KW-0694">RNA-binding</keyword>
<dbReference type="CDD" id="cd18808">
    <property type="entry name" value="SF1_C_Upf1"/>
    <property type="match status" value="1"/>
</dbReference>
<gene>
    <name evidence="14" type="ORF">PACLA_8A013190</name>
</gene>
<proteinExistence type="inferred from homology"/>
<dbReference type="Gene3D" id="3.40.50.300">
    <property type="entry name" value="P-loop containing nucleotide triphosphate hydrolases"/>
    <property type="match status" value="2"/>
</dbReference>
<dbReference type="GO" id="GO:0003723">
    <property type="term" value="F:RNA binding"/>
    <property type="evidence" value="ECO:0007669"/>
    <property type="project" value="UniProtKB-KW"/>
</dbReference>
<evidence type="ECO:0000256" key="10">
    <source>
        <dbReference type="ARBA" id="ARBA00023158"/>
    </source>
</evidence>
<evidence type="ECO:0000256" key="6">
    <source>
        <dbReference type="ARBA" id="ARBA00022801"/>
    </source>
</evidence>
<evidence type="ECO:0000256" key="4">
    <source>
        <dbReference type="ARBA" id="ARBA00022490"/>
    </source>
</evidence>
<dbReference type="FunFam" id="3.40.50.300:FF:000608">
    <property type="entry name" value="Mov10 RISC complex RNA helicase"/>
    <property type="match status" value="1"/>
</dbReference>
<dbReference type="InterPro" id="IPR027417">
    <property type="entry name" value="P-loop_NTPase"/>
</dbReference>
<evidence type="ECO:0000256" key="8">
    <source>
        <dbReference type="ARBA" id="ARBA00022840"/>
    </source>
</evidence>
<dbReference type="EC" id="3.6.4.13" evidence="3"/>
<feature type="domain" description="DNA2/NAM7 helicase helicase" evidence="12">
    <location>
        <begin position="270"/>
        <end position="348"/>
    </location>
</feature>
<keyword evidence="4" id="KW-0963">Cytoplasm</keyword>
<name>A0A7D9JIT6_PARCT</name>
<comment type="subcellular location">
    <subcellularLocation>
        <location evidence="1">Cytoplasm</location>
        <location evidence="1">Cytoplasmic ribonucleoprotein granule</location>
    </subcellularLocation>
</comment>
<dbReference type="AlphaFoldDB" id="A0A7D9JIT6"/>
<feature type="domain" description="DNA2/NAM7 helicase-like C-terminal" evidence="13">
    <location>
        <begin position="380"/>
        <end position="573"/>
    </location>
</feature>
<dbReference type="PANTHER" id="PTHR45418">
    <property type="entry name" value="CANCER/TESTIS ANTIGEN 55"/>
    <property type="match status" value="1"/>
</dbReference>
<evidence type="ECO:0000313" key="15">
    <source>
        <dbReference type="Proteomes" id="UP001152795"/>
    </source>
</evidence>
<dbReference type="EMBL" id="CACRXK020016369">
    <property type="protein sequence ID" value="CAB4029736.1"/>
    <property type="molecule type" value="Genomic_DNA"/>
</dbReference>
<dbReference type="Pfam" id="PF13087">
    <property type="entry name" value="AAA_12"/>
    <property type="match status" value="1"/>
</dbReference>
<dbReference type="GO" id="GO:0031047">
    <property type="term" value="P:regulatory ncRNA-mediated gene silencing"/>
    <property type="evidence" value="ECO:0007669"/>
    <property type="project" value="UniProtKB-KW"/>
</dbReference>
<dbReference type="InterPro" id="IPR041679">
    <property type="entry name" value="DNA2/NAM7-like_C"/>
</dbReference>
<dbReference type="Pfam" id="PF13086">
    <property type="entry name" value="AAA_11"/>
    <property type="match status" value="1"/>
</dbReference>
<keyword evidence="8" id="KW-0067">ATP-binding</keyword>
<dbReference type="PANTHER" id="PTHR45418:SF1">
    <property type="entry name" value="CANCER_TESTIS ANTIGEN 55"/>
    <property type="match status" value="1"/>
</dbReference>
<evidence type="ECO:0000256" key="5">
    <source>
        <dbReference type="ARBA" id="ARBA00022741"/>
    </source>
</evidence>
<dbReference type="InterPro" id="IPR041677">
    <property type="entry name" value="DNA2/NAM7_AAA_11"/>
</dbReference>
<keyword evidence="5" id="KW-0547">Nucleotide-binding</keyword>
<dbReference type="GO" id="GO:0005524">
    <property type="term" value="F:ATP binding"/>
    <property type="evidence" value="ECO:0007669"/>
    <property type="project" value="UniProtKB-KW"/>
</dbReference>
<protein>
    <recommendedName>
        <fullName evidence="3">RNA helicase</fullName>
        <ecNumber evidence="3">3.6.4.13</ecNumber>
    </recommendedName>
</protein>
<evidence type="ECO:0000256" key="3">
    <source>
        <dbReference type="ARBA" id="ARBA00012552"/>
    </source>
</evidence>
<dbReference type="GO" id="GO:0016787">
    <property type="term" value="F:hydrolase activity"/>
    <property type="evidence" value="ECO:0007669"/>
    <property type="project" value="UniProtKB-KW"/>
</dbReference>
<sequence length="584" mass="65835">ILTSLNFKLLVLSILTSLNFKLLVLSILTSLNFKLLVLSILTSLNFKLLVLSILTSLNFKLLVLSILTSLNFKLLVLSILTSLNFKLLVLSILTSLNFKLLVLSILTSLNFKLLVLSILTSLNFKLLVLSILTSLNFKLLVLSILTSLNFKLLVLSILTSLNFKLLVLSSKLQTVGSQCLEIHVSILLNVLNWYILQVLDKYPHSKVLACAPSNSAADLILERVAEHQIVPKAQMVRLNAFGRGENSVNKKILEYCISDGDGFFRFPRKDEIENNYRFVVTTLISAGRLVSLGIPKSHFTHVFIDEAGQGMEPECLVPIVGLLETQGHNPGQLVLAGDPKQLGPVLRSPIAIKFGLGMSFLERLMGPNFSCFNRQGLSDQYEPKLVTKLLNNYRSHHAIIDVRRTMFYDDELRVCADEAQRTCLCRWSGLKKQGFPVIFEAVCGKDQREENSPSFFNPEEVSVVLRYVRELKEARGIPLETSEIGIISPYHRQVQKIRRELLQRPLRVKDIKVGSVEEFQGQERKVIIISTVRSSEEFLKLDAQHKLGFLKNPKRFNVAITRAKALLIVIGNPDVLCHDAHWRK</sequence>
<evidence type="ECO:0000313" key="14">
    <source>
        <dbReference type="EMBL" id="CAB4029736.1"/>
    </source>
</evidence>
<comment type="catalytic activity">
    <reaction evidence="11">
        <text>ATP + H2O = ADP + phosphate + H(+)</text>
        <dbReference type="Rhea" id="RHEA:13065"/>
        <dbReference type="ChEBI" id="CHEBI:15377"/>
        <dbReference type="ChEBI" id="CHEBI:15378"/>
        <dbReference type="ChEBI" id="CHEBI:30616"/>
        <dbReference type="ChEBI" id="CHEBI:43474"/>
        <dbReference type="ChEBI" id="CHEBI:456216"/>
        <dbReference type="EC" id="3.6.4.13"/>
    </reaction>
</comment>
<comment type="similarity">
    <text evidence="2">Belongs to the DNA2/NAM7 helicase family. SDE3 subfamily.</text>
</comment>
<evidence type="ECO:0000256" key="7">
    <source>
        <dbReference type="ARBA" id="ARBA00022806"/>
    </source>
</evidence>
<evidence type="ECO:0000259" key="12">
    <source>
        <dbReference type="Pfam" id="PF13086"/>
    </source>
</evidence>
<evidence type="ECO:0000256" key="2">
    <source>
        <dbReference type="ARBA" id="ARBA00005601"/>
    </source>
</evidence>
<evidence type="ECO:0000256" key="9">
    <source>
        <dbReference type="ARBA" id="ARBA00022884"/>
    </source>
</evidence>
<keyword evidence="10" id="KW-0943">RNA-mediated gene silencing</keyword>
<dbReference type="SUPFAM" id="SSF52540">
    <property type="entry name" value="P-loop containing nucleoside triphosphate hydrolases"/>
    <property type="match status" value="1"/>
</dbReference>
<dbReference type="GO" id="GO:0036464">
    <property type="term" value="C:cytoplasmic ribonucleoprotein granule"/>
    <property type="evidence" value="ECO:0007669"/>
    <property type="project" value="UniProtKB-SubCell"/>
</dbReference>
<comment type="caution">
    <text evidence="14">The sequence shown here is derived from an EMBL/GenBank/DDBJ whole genome shotgun (WGS) entry which is preliminary data.</text>
</comment>
<dbReference type="CDD" id="cd18038">
    <property type="entry name" value="DEXXQc_Helz-like"/>
    <property type="match status" value="1"/>
</dbReference>
<organism evidence="14 15">
    <name type="scientific">Paramuricea clavata</name>
    <name type="common">Red gorgonian</name>
    <name type="synonym">Violescent sea-whip</name>
    <dbReference type="NCBI Taxonomy" id="317549"/>
    <lineage>
        <taxon>Eukaryota</taxon>
        <taxon>Metazoa</taxon>
        <taxon>Cnidaria</taxon>
        <taxon>Anthozoa</taxon>
        <taxon>Octocorallia</taxon>
        <taxon>Malacalcyonacea</taxon>
        <taxon>Plexauridae</taxon>
        <taxon>Paramuricea</taxon>
    </lineage>
</organism>
<dbReference type="OrthoDB" id="6513042at2759"/>
<dbReference type="InterPro" id="IPR026122">
    <property type="entry name" value="MOV-10/SDE3_DEXXQ/H-box"/>
</dbReference>
<evidence type="ECO:0000256" key="11">
    <source>
        <dbReference type="ARBA" id="ARBA00047984"/>
    </source>
</evidence>
<evidence type="ECO:0000256" key="1">
    <source>
        <dbReference type="ARBA" id="ARBA00004331"/>
    </source>
</evidence>
<dbReference type="InterPro" id="IPR047187">
    <property type="entry name" value="SF1_C_Upf1"/>
</dbReference>
<evidence type="ECO:0000259" key="13">
    <source>
        <dbReference type="Pfam" id="PF13087"/>
    </source>
</evidence>
<keyword evidence="7 14" id="KW-0347">Helicase</keyword>
<feature type="non-terminal residue" evidence="14">
    <location>
        <position position="584"/>
    </location>
</feature>
<accession>A0A7D9JIT6</accession>